<dbReference type="EMBL" id="MTHB01000159">
    <property type="protein sequence ID" value="OXC75979.1"/>
    <property type="molecule type" value="Genomic_DNA"/>
</dbReference>
<dbReference type="Proteomes" id="UP000214720">
    <property type="component" value="Unassembled WGS sequence"/>
</dbReference>
<evidence type="ECO:0000313" key="2">
    <source>
        <dbReference type="Proteomes" id="UP000214720"/>
    </source>
</evidence>
<dbReference type="AlphaFoldDB" id="A0A226WYN4"/>
<comment type="caution">
    <text evidence="1">The sequence shown here is derived from an EMBL/GenBank/DDBJ whole genome shotgun (WGS) entry which is preliminary data.</text>
</comment>
<accession>A0A226WYN4</accession>
<organism evidence="1 2">
    <name type="scientific">Caballeronia sordidicola</name>
    <name type="common">Burkholderia sordidicola</name>
    <dbReference type="NCBI Taxonomy" id="196367"/>
    <lineage>
        <taxon>Bacteria</taxon>
        <taxon>Pseudomonadati</taxon>
        <taxon>Pseudomonadota</taxon>
        <taxon>Betaproteobacteria</taxon>
        <taxon>Burkholderiales</taxon>
        <taxon>Burkholderiaceae</taxon>
        <taxon>Caballeronia</taxon>
    </lineage>
</organism>
<reference evidence="2" key="1">
    <citation type="submission" date="2017-01" db="EMBL/GenBank/DDBJ databases">
        <title>Genome Analysis of Deinococcus marmoris KOPRI26562.</title>
        <authorList>
            <person name="Kim J.H."/>
            <person name="Oh H.-M."/>
        </authorList>
    </citation>
    <scope>NUCLEOTIDE SEQUENCE [LARGE SCALE GENOMIC DNA]</scope>
    <source>
        <strain evidence="2">PAMC 26633</strain>
    </source>
</reference>
<name>A0A226WYN4_CABSO</name>
<sequence length="41" mass="5020">MACWLPFMEWIDEQIVRAHVDEEESTIRAHRYERRSDQGMP</sequence>
<proteinExistence type="predicted"/>
<evidence type="ECO:0000313" key="1">
    <source>
        <dbReference type="EMBL" id="OXC75979.1"/>
    </source>
</evidence>
<gene>
    <name evidence="1" type="ORF">BSU04_24995</name>
</gene>
<protein>
    <submittedName>
        <fullName evidence="1">Uncharacterized protein</fullName>
    </submittedName>
</protein>